<accession>A0AA38T5Y0</accession>
<protein>
    <submittedName>
        <fullName evidence="2">Uncharacterized protein</fullName>
    </submittedName>
</protein>
<name>A0AA38T5Y0_9ASTR</name>
<organism evidence="2 3">
    <name type="scientific">Centaurea solstitialis</name>
    <name type="common">yellow star-thistle</name>
    <dbReference type="NCBI Taxonomy" id="347529"/>
    <lineage>
        <taxon>Eukaryota</taxon>
        <taxon>Viridiplantae</taxon>
        <taxon>Streptophyta</taxon>
        <taxon>Embryophyta</taxon>
        <taxon>Tracheophyta</taxon>
        <taxon>Spermatophyta</taxon>
        <taxon>Magnoliopsida</taxon>
        <taxon>eudicotyledons</taxon>
        <taxon>Gunneridae</taxon>
        <taxon>Pentapetalae</taxon>
        <taxon>asterids</taxon>
        <taxon>campanulids</taxon>
        <taxon>Asterales</taxon>
        <taxon>Asteraceae</taxon>
        <taxon>Carduoideae</taxon>
        <taxon>Cardueae</taxon>
        <taxon>Centaureinae</taxon>
        <taxon>Centaurea</taxon>
    </lineage>
</organism>
<keyword evidence="1" id="KW-1133">Transmembrane helix</keyword>
<gene>
    <name evidence="2" type="ORF">OSB04_009598</name>
</gene>
<comment type="caution">
    <text evidence="2">The sequence shown here is derived from an EMBL/GenBank/DDBJ whole genome shotgun (WGS) entry which is preliminary data.</text>
</comment>
<feature type="transmembrane region" description="Helical" evidence="1">
    <location>
        <begin position="58"/>
        <end position="76"/>
    </location>
</feature>
<dbReference type="EMBL" id="JARYMX010000003">
    <property type="protein sequence ID" value="KAJ9554984.1"/>
    <property type="molecule type" value="Genomic_DNA"/>
</dbReference>
<keyword evidence="3" id="KW-1185">Reference proteome</keyword>
<reference evidence="2" key="1">
    <citation type="submission" date="2023-03" db="EMBL/GenBank/DDBJ databases">
        <title>Chromosome-scale reference genome and RAD-based genetic map of yellow starthistle (Centaurea solstitialis) reveal putative structural variation and QTLs associated with invader traits.</title>
        <authorList>
            <person name="Reatini B."/>
            <person name="Cang F.A."/>
            <person name="Jiang Q."/>
            <person name="Mckibben M.T.W."/>
            <person name="Barker M.S."/>
            <person name="Rieseberg L.H."/>
            <person name="Dlugosch K.M."/>
        </authorList>
    </citation>
    <scope>NUCLEOTIDE SEQUENCE</scope>
    <source>
        <strain evidence="2">CAN-66</strain>
        <tissue evidence="2">Leaf</tissue>
    </source>
</reference>
<evidence type="ECO:0000313" key="3">
    <source>
        <dbReference type="Proteomes" id="UP001172457"/>
    </source>
</evidence>
<evidence type="ECO:0000313" key="2">
    <source>
        <dbReference type="EMBL" id="KAJ9554984.1"/>
    </source>
</evidence>
<feature type="transmembrane region" description="Helical" evidence="1">
    <location>
        <begin position="20"/>
        <end position="37"/>
    </location>
</feature>
<evidence type="ECO:0000256" key="1">
    <source>
        <dbReference type="SAM" id="Phobius"/>
    </source>
</evidence>
<keyword evidence="1" id="KW-0472">Membrane</keyword>
<dbReference type="AlphaFoldDB" id="A0AA38T5Y0"/>
<proteinExistence type="predicted"/>
<sequence>MTFMLVGGYFLKDVPIYIAWLRYLSINYHAYMLLLKVQYGTITSIVDGMKLDSGFKDVCALAAMALVYCILSYLCLRHV</sequence>
<dbReference type="Proteomes" id="UP001172457">
    <property type="component" value="Chromosome 3"/>
</dbReference>
<keyword evidence="1" id="KW-0812">Transmembrane</keyword>